<evidence type="ECO:0000313" key="5">
    <source>
        <dbReference type="Proteomes" id="UP000276133"/>
    </source>
</evidence>
<evidence type="ECO:0000313" key="4">
    <source>
        <dbReference type="EMBL" id="RNA15808.1"/>
    </source>
</evidence>
<comment type="caution">
    <text evidence="4">The sequence shown here is derived from an EMBL/GenBank/DDBJ whole genome shotgun (WGS) entry which is preliminary data.</text>
</comment>
<evidence type="ECO:0000256" key="1">
    <source>
        <dbReference type="ARBA" id="ARBA00022723"/>
    </source>
</evidence>
<gene>
    <name evidence="4" type="ORF">BpHYR1_033906</name>
</gene>
<name>A0A3M7QXT4_BRAPC</name>
<dbReference type="Gene3D" id="3.30.70.340">
    <property type="entry name" value="Metallocarboxypeptidase-like"/>
    <property type="match status" value="1"/>
</dbReference>
<evidence type="ECO:0000256" key="3">
    <source>
        <dbReference type="SAM" id="SignalP"/>
    </source>
</evidence>
<dbReference type="InterPro" id="IPR036990">
    <property type="entry name" value="M14A-like_propep"/>
</dbReference>
<dbReference type="OrthoDB" id="3626597at2759"/>
<feature type="non-terminal residue" evidence="4">
    <location>
        <position position="75"/>
    </location>
</feature>
<keyword evidence="2" id="KW-0862">Zinc</keyword>
<reference evidence="4 5" key="1">
    <citation type="journal article" date="2018" name="Sci. Rep.">
        <title>Genomic signatures of local adaptation to the degree of environmental predictability in rotifers.</title>
        <authorList>
            <person name="Franch-Gras L."/>
            <person name="Hahn C."/>
            <person name="Garcia-Roger E.M."/>
            <person name="Carmona M.J."/>
            <person name="Serra M."/>
            <person name="Gomez A."/>
        </authorList>
    </citation>
    <scope>NUCLEOTIDE SEQUENCE [LARGE SCALE GENOMIC DNA]</scope>
    <source>
        <strain evidence="4">HYR1</strain>
    </source>
</reference>
<organism evidence="4 5">
    <name type="scientific">Brachionus plicatilis</name>
    <name type="common">Marine rotifer</name>
    <name type="synonym">Brachionus muelleri</name>
    <dbReference type="NCBI Taxonomy" id="10195"/>
    <lineage>
        <taxon>Eukaryota</taxon>
        <taxon>Metazoa</taxon>
        <taxon>Spiralia</taxon>
        <taxon>Gnathifera</taxon>
        <taxon>Rotifera</taxon>
        <taxon>Eurotatoria</taxon>
        <taxon>Monogononta</taxon>
        <taxon>Pseudotrocha</taxon>
        <taxon>Ploima</taxon>
        <taxon>Brachionidae</taxon>
        <taxon>Brachionus</taxon>
    </lineage>
</organism>
<keyword evidence="3" id="KW-0732">Signal</keyword>
<accession>A0A3M7QXT4</accession>
<feature type="chain" id="PRO_5018070216" evidence="3">
    <location>
        <begin position="20"/>
        <end position="75"/>
    </location>
</feature>
<dbReference type="AlphaFoldDB" id="A0A3M7QXT4"/>
<dbReference type="SUPFAM" id="SSF54897">
    <property type="entry name" value="Protease propeptides/inhibitors"/>
    <property type="match status" value="1"/>
</dbReference>
<dbReference type="Proteomes" id="UP000276133">
    <property type="component" value="Unassembled WGS sequence"/>
</dbReference>
<keyword evidence="1" id="KW-0479">Metal-binding</keyword>
<feature type="signal peptide" evidence="3">
    <location>
        <begin position="1"/>
        <end position="19"/>
    </location>
</feature>
<sequence>MLKIITGILLAGFLVIALSVPTNYDNFKLVEIRLETDDQVKLVHDLEEADSEFDLWNLAKKDVKIAIVLLSPKAF</sequence>
<keyword evidence="5" id="KW-1185">Reference proteome</keyword>
<evidence type="ECO:0000256" key="2">
    <source>
        <dbReference type="ARBA" id="ARBA00022833"/>
    </source>
</evidence>
<proteinExistence type="predicted"/>
<protein>
    <submittedName>
        <fullName evidence="4">Uncharacterized protein</fullName>
    </submittedName>
</protein>
<dbReference type="GO" id="GO:0046872">
    <property type="term" value="F:metal ion binding"/>
    <property type="evidence" value="ECO:0007669"/>
    <property type="project" value="UniProtKB-KW"/>
</dbReference>
<dbReference type="EMBL" id="REGN01004883">
    <property type="protein sequence ID" value="RNA15808.1"/>
    <property type="molecule type" value="Genomic_DNA"/>
</dbReference>